<feature type="region of interest" description="Disordered" evidence="1">
    <location>
        <begin position="1"/>
        <end position="100"/>
    </location>
</feature>
<sequence>MPFCARGTERLVPHLPPEARARVYKSERQREGESVTQTTVQQQRERAAGGRTGAEDGRGHQDEAGDVPHGALRRQVPQPEPDQELLAELPGLPPLPEGAHCQGGGCDPLRLVLEGLQIPVPFLLDHPMG</sequence>
<evidence type="ECO:0000313" key="3">
    <source>
        <dbReference type="Proteomes" id="UP000034805"/>
    </source>
</evidence>
<protein>
    <submittedName>
        <fullName evidence="2">Uncharacterized protein</fullName>
    </submittedName>
</protein>
<gene>
    <name evidence="2" type="ORF">Z043_119499</name>
</gene>
<proteinExistence type="predicted"/>
<feature type="compositionally biased region" description="Basic and acidic residues" evidence="1">
    <location>
        <begin position="7"/>
        <end position="33"/>
    </location>
</feature>
<evidence type="ECO:0000313" key="2">
    <source>
        <dbReference type="EMBL" id="KPP62324.1"/>
    </source>
</evidence>
<accession>A0A0P7TMM0</accession>
<feature type="compositionally biased region" description="Basic and acidic residues" evidence="1">
    <location>
        <begin position="43"/>
        <end position="63"/>
    </location>
</feature>
<evidence type="ECO:0000256" key="1">
    <source>
        <dbReference type="SAM" id="MobiDB-lite"/>
    </source>
</evidence>
<comment type="caution">
    <text evidence="2">The sequence shown here is derived from an EMBL/GenBank/DDBJ whole genome shotgun (WGS) entry which is preliminary data.</text>
</comment>
<organism evidence="2 3">
    <name type="scientific">Scleropages formosus</name>
    <name type="common">Asian bonytongue</name>
    <name type="synonym">Osteoglossum formosum</name>
    <dbReference type="NCBI Taxonomy" id="113540"/>
    <lineage>
        <taxon>Eukaryota</taxon>
        <taxon>Metazoa</taxon>
        <taxon>Chordata</taxon>
        <taxon>Craniata</taxon>
        <taxon>Vertebrata</taxon>
        <taxon>Euteleostomi</taxon>
        <taxon>Actinopterygii</taxon>
        <taxon>Neopterygii</taxon>
        <taxon>Teleostei</taxon>
        <taxon>Osteoglossocephala</taxon>
        <taxon>Osteoglossomorpha</taxon>
        <taxon>Osteoglossiformes</taxon>
        <taxon>Osteoglossidae</taxon>
        <taxon>Scleropages</taxon>
    </lineage>
</organism>
<name>A0A0P7TMM0_SCLFO</name>
<dbReference type="EMBL" id="JARO02008792">
    <property type="protein sequence ID" value="KPP62324.1"/>
    <property type="molecule type" value="Genomic_DNA"/>
</dbReference>
<dbReference type="Proteomes" id="UP000034805">
    <property type="component" value="Unassembled WGS sequence"/>
</dbReference>
<dbReference type="AlphaFoldDB" id="A0A0P7TMM0"/>
<reference evidence="2 3" key="1">
    <citation type="submission" date="2015-08" db="EMBL/GenBank/DDBJ databases">
        <title>The genome of the Asian arowana (Scleropages formosus).</title>
        <authorList>
            <person name="Tan M.H."/>
            <person name="Gan H.M."/>
            <person name="Croft L.J."/>
            <person name="Austin C.M."/>
        </authorList>
    </citation>
    <scope>NUCLEOTIDE SEQUENCE [LARGE SCALE GENOMIC DNA]</scope>
    <source>
        <strain evidence="2">Aro1</strain>
    </source>
</reference>